<comment type="caution">
    <text evidence="2">The sequence shown here is derived from an EMBL/GenBank/DDBJ whole genome shotgun (WGS) entry which is preliminary data.</text>
</comment>
<dbReference type="Gene3D" id="3.60.21.10">
    <property type="match status" value="1"/>
</dbReference>
<reference evidence="2" key="1">
    <citation type="journal article" date="2020" name="mSystems">
        <title>Genome- and Community-Level Interaction Insights into Carbon Utilization and Element Cycling Functions of Hydrothermarchaeota in Hydrothermal Sediment.</title>
        <authorList>
            <person name="Zhou Z."/>
            <person name="Liu Y."/>
            <person name="Xu W."/>
            <person name="Pan J."/>
            <person name="Luo Z.H."/>
            <person name="Li M."/>
        </authorList>
    </citation>
    <scope>NUCLEOTIDE SEQUENCE [LARGE SCALE GENOMIC DNA]</scope>
    <source>
        <strain evidence="2">SpSt-751</strain>
    </source>
</reference>
<dbReference type="SUPFAM" id="SSF56300">
    <property type="entry name" value="Metallo-dependent phosphatases"/>
    <property type="match status" value="1"/>
</dbReference>
<dbReference type="PANTHER" id="PTHR30337">
    <property type="entry name" value="COMPONENT OF ATP-DEPENDENT DSDNA EXONUCLEASE"/>
    <property type="match status" value="1"/>
</dbReference>
<dbReference type="GO" id="GO:0016787">
    <property type="term" value="F:hydrolase activity"/>
    <property type="evidence" value="ECO:0007669"/>
    <property type="project" value="InterPro"/>
</dbReference>
<dbReference type="InterPro" id="IPR050535">
    <property type="entry name" value="DNA_Repair-Maintenance_Comp"/>
</dbReference>
<dbReference type="EMBL" id="DTGA01000036">
    <property type="protein sequence ID" value="HGB30542.1"/>
    <property type="molecule type" value="Genomic_DNA"/>
</dbReference>
<feature type="domain" description="Calcineurin-like phosphoesterase" evidence="1">
    <location>
        <begin position="1"/>
        <end position="195"/>
    </location>
</feature>
<dbReference type="PANTHER" id="PTHR30337:SF0">
    <property type="entry name" value="NUCLEASE SBCCD SUBUNIT D"/>
    <property type="match status" value="1"/>
</dbReference>
<dbReference type="Pfam" id="PF00149">
    <property type="entry name" value="Metallophos"/>
    <property type="match status" value="1"/>
</dbReference>
<name>A0A7C3SQ60_9BACT</name>
<evidence type="ECO:0000313" key="2">
    <source>
        <dbReference type="EMBL" id="HGB30542.1"/>
    </source>
</evidence>
<accession>A0A7C3SQ60</accession>
<gene>
    <name evidence="2" type="ORF">ENV35_01535</name>
</gene>
<protein>
    <recommendedName>
        <fullName evidence="1">Calcineurin-like phosphoesterase domain-containing protein</fullName>
    </recommendedName>
</protein>
<proteinExistence type="predicted"/>
<dbReference type="InterPro" id="IPR004843">
    <property type="entry name" value="Calcineurin-like_PHP"/>
</dbReference>
<evidence type="ECO:0000259" key="1">
    <source>
        <dbReference type="Pfam" id="PF00149"/>
    </source>
</evidence>
<dbReference type="AlphaFoldDB" id="A0A7C3SQ60"/>
<sequence length="315" mass="35997">MRIGYLTDIHMRLETPEGRTDNFRNSLLLKLEECGDIFNKENCDIVLCGGDWTDRPDVSYSAFNDLAKVLKSWNLPIIGIIGSHDYYGYELKSLRRTAVGALVISGIIDLVGIGDQQFVEVKDKKNQKDIIICGTPHTYYLDFNPENYYKPLYKNGSIQIQLTHGSLLESPAPFEHVLIENVKTESHIVLGAHYHPGFKKVHNIKGTFFAHPGSIARLDNTGVRRIPKVLIIDIEDKINFNFVELKSALEHPFKDKIIKEEIPEISVDRVLELIQDVKVGIVDVKQRLYQICKELDYSDDIIEEAFNLIEQVEKQ</sequence>
<organism evidence="2">
    <name type="scientific">Dictyoglomus turgidum</name>
    <dbReference type="NCBI Taxonomy" id="513050"/>
    <lineage>
        <taxon>Bacteria</taxon>
        <taxon>Pseudomonadati</taxon>
        <taxon>Dictyoglomota</taxon>
        <taxon>Dictyoglomia</taxon>
        <taxon>Dictyoglomales</taxon>
        <taxon>Dictyoglomaceae</taxon>
        <taxon>Dictyoglomus</taxon>
    </lineage>
</organism>
<dbReference type="InterPro" id="IPR029052">
    <property type="entry name" value="Metallo-depent_PP-like"/>
</dbReference>